<evidence type="ECO:0000256" key="3">
    <source>
        <dbReference type="ARBA" id="ARBA00022989"/>
    </source>
</evidence>
<dbReference type="STRING" id="1186196.SAMN04489841_0286"/>
<evidence type="ECO:0000313" key="8">
    <source>
        <dbReference type="Proteomes" id="UP000199114"/>
    </source>
</evidence>
<dbReference type="AlphaFoldDB" id="A0A1H8ZYU7"/>
<feature type="transmembrane region" description="Helical" evidence="5">
    <location>
        <begin position="352"/>
        <end position="370"/>
    </location>
</feature>
<dbReference type="RefSeq" id="WP_139210778.1">
    <property type="nucleotide sequence ID" value="NZ_FOFD01000001.1"/>
</dbReference>
<dbReference type="OrthoDB" id="206487at2157"/>
<feature type="transmembrane region" description="Helical" evidence="5">
    <location>
        <begin position="69"/>
        <end position="87"/>
    </location>
</feature>
<feature type="transmembrane region" description="Helical" evidence="5">
    <location>
        <begin position="38"/>
        <end position="57"/>
    </location>
</feature>
<comment type="subcellular location">
    <subcellularLocation>
        <location evidence="1">Membrane</location>
        <topology evidence="1">Multi-pass membrane protein</topology>
    </subcellularLocation>
</comment>
<name>A0A1H8ZYU7_9EURY</name>
<dbReference type="InterPro" id="IPR007016">
    <property type="entry name" value="O-antigen_ligase-rel_domated"/>
</dbReference>
<feature type="transmembrane region" description="Helical" evidence="5">
    <location>
        <begin position="93"/>
        <end position="111"/>
    </location>
</feature>
<dbReference type="Proteomes" id="UP000199114">
    <property type="component" value="Unassembled WGS sequence"/>
</dbReference>
<feature type="transmembrane region" description="Helical" evidence="5">
    <location>
        <begin position="12"/>
        <end position="32"/>
    </location>
</feature>
<keyword evidence="2 5" id="KW-0812">Transmembrane</keyword>
<evidence type="ECO:0000259" key="6">
    <source>
        <dbReference type="Pfam" id="PF04932"/>
    </source>
</evidence>
<feature type="transmembrane region" description="Helical" evidence="5">
    <location>
        <begin position="196"/>
        <end position="212"/>
    </location>
</feature>
<dbReference type="GO" id="GO:0016020">
    <property type="term" value="C:membrane"/>
    <property type="evidence" value="ECO:0007669"/>
    <property type="project" value="UniProtKB-SubCell"/>
</dbReference>
<organism evidence="7 8">
    <name type="scientific">Natrinema salaciae</name>
    <dbReference type="NCBI Taxonomy" id="1186196"/>
    <lineage>
        <taxon>Archaea</taxon>
        <taxon>Methanobacteriati</taxon>
        <taxon>Methanobacteriota</taxon>
        <taxon>Stenosarchaea group</taxon>
        <taxon>Halobacteria</taxon>
        <taxon>Halobacteriales</taxon>
        <taxon>Natrialbaceae</taxon>
        <taxon>Natrinema</taxon>
    </lineage>
</organism>
<dbReference type="PANTHER" id="PTHR37422">
    <property type="entry name" value="TEICHURONIC ACID BIOSYNTHESIS PROTEIN TUAE"/>
    <property type="match status" value="1"/>
</dbReference>
<dbReference type="PANTHER" id="PTHR37422:SF13">
    <property type="entry name" value="LIPOPOLYSACCHARIDE BIOSYNTHESIS PROTEIN PA4999-RELATED"/>
    <property type="match status" value="1"/>
</dbReference>
<dbReference type="Pfam" id="PF04932">
    <property type="entry name" value="Wzy_C"/>
    <property type="match status" value="1"/>
</dbReference>
<dbReference type="GO" id="GO:0016874">
    <property type="term" value="F:ligase activity"/>
    <property type="evidence" value="ECO:0007669"/>
    <property type="project" value="UniProtKB-KW"/>
</dbReference>
<feature type="domain" description="O-antigen ligase-related" evidence="6">
    <location>
        <begin position="203"/>
        <end position="335"/>
    </location>
</feature>
<protein>
    <submittedName>
        <fullName evidence="7">O-antigen ligase</fullName>
    </submittedName>
</protein>
<keyword evidence="7" id="KW-0436">Ligase</keyword>
<evidence type="ECO:0000256" key="2">
    <source>
        <dbReference type="ARBA" id="ARBA00022692"/>
    </source>
</evidence>
<evidence type="ECO:0000256" key="1">
    <source>
        <dbReference type="ARBA" id="ARBA00004141"/>
    </source>
</evidence>
<evidence type="ECO:0000256" key="4">
    <source>
        <dbReference type="ARBA" id="ARBA00023136"/>
    </source>
</evidence>
<keyword evidence="8" id="KW-1185">Reference proteome</keyword>
<keyword evidence="4 5" id="KW-0472">Membrane</keyword>
<dbReference type="InterPro" id="IPR051533">
    <property type="entry name" value="WaaL-like"/>
</dbReference>
<feature type="transmembrane region" description="Helical" evidence="5">
    <location>
        <begin position="319"/>
        <end position="340"/>
    </location>
</feature>
<feature type="transmembrane region" description="Helical" evidence="5">
    <location>
        <begin position="118"/>
        <end position="139"/>
    </location>
</feature>
<proteinExistence type="predicted"/>
<accession>A0A1H8ZYU7</accession>
<dbReference type="EMBL" id="FOFD01000001">
    <property type="protein sequence ID" value="SEP68908.1"/>
    <property type="molecule type" value="Genomic_DNA"/>
</dbReference>
<feature type="transmembrane region" description="Helical" evidence="5">
    <location>
        <begin position="169"/>
        <end position="189"/>
    </location>
</feature>
<feature type="transmembrane region" description="Helical" evidence="5">
    <location>
        <begin position="242"/>
        <end position="262"/>
    </location>
</feature>
<sequence length="407" mass="45527">MAILVQTNTITFRSFASLVLPFFLFSAIILQHTAVSRGISYVVVFLVYSFSSLLYIHHHGWDIKVNKKHILLFFLLSDFILVSTILNLSSGTVVRYVSFLIFTGTSLFVIPKIIPLQYFLAAASRLSAVIVSIGFLPYFGLRIETAFIDLSLWSANIYWYPSLKPITSVFVNPNALGFLTLVGSIAALSELQKDKGRLQILFFTINVVGLAFSNYRTGWVAFVVTLSGYVVYRIGGRRLLMTATISGLSLLSLLLLMIFSVVPGPEALTEISLNHRRTRWIAGVYALQDKLWWGYGFGNVVDATQPYTPTETGNIHNSFIRAFVAFGFGGGFVYLLLYISTIFDGIRQCDRYDSIVIPMLLLSFLFVQLFNDLTFIGVSLHSATIALSMGYCIDRITEVEDPEIYST</sequence>
<reference evidence="8" key="1">
    <citation type="submission" date="2016-10" db="EMBL/GenBank/DDBJ databases">
        <authorList>
            <person name="Varghese N."/>
            <person name="Submissions S."/>
        </authorList>
    </citation>
    <scope>NUCLEOTIDE SEQUENCE [LARGE SCALE GENOMIC DNA]</scope>
    <source>
        <strain evidence="8">DSM 25055</strain>
    </source>
</reference>
<keyword evidence="3 5" id="KW-1133">Transmembrane helix</keyword>
<gene>
    <name evidence="7" type="ORF">SAMN04489841_0286</name>
</gene>
<evidence type="ECO:0000313" key="7">
    <source>
        <dbReference type="EMBL" id="SEP68908.1"/>
    </source>
</evidence>
<evidence type="ECO:0000256" key="5">
    <source>
        <dbReference type="SAM" id="Phobius"/>
    </source>
</evidence>